<protein>
    <submittedName>
        <fullName evidence="3">Uncharacterized protein</fullName>
    </submittedName>
</protein>
<accession>A0A9P6EIJ8</accession>
<keyword evidence="2" id="KW-0812">Transmembrane</keyword>
<evidence type="ECO:0000313" key="3">
    <source>
        <dbReference type="EMBL" id="KAF9529761.1"/>
    </source>
</evidence>
<dbReference type="EMBL" id="MU157844">
    <property type="protein sequence ID" value="KAF9529761.1"/>
    <property type="molecule type" value="Genomic_DNA"/>
</dbReference>
<comment type="caution">
    <text evidence="3">The sequence shown here is derived from an EMBL/GenBank/DDBJ whole genome shotgun (WGS) entry which is preliminary data.</text>
</comment>
<evidence type="ECO:0000256" key="1">
    <source>
        <dbReference type="SAM" id="MobiDB-lite"/>
    </source>
</evidence>
<feature type="compositionally biased region" description="Polar residues" evidence="1">
    <location>
        <begin position="221"/>
        <end position="240"/>
    </location>
</feature>
<feature type="region of interest" description="Disordered" evidence="1">
    <location>
        <begin position="213"/>
        <end position="240"/>
    </location>
</feature>
<dbReference type="Proteomes" id="UP000807306">
    <property type="component" value="Unassembled WGS sequence"/>
</dbReference>
<evidence type="ECO:0000256" key="2">
    <source>
        <dbReference type="SAM" id="Phobius"/>
    </source>
</evidence>
<feature type="transmembrane region" description="Helical" evidence="2">
    <location>
        <begin position="12"/>
        <end position="31"/>
    </location>
</feature>
<organism evidence="3 4">
    <name type="scientific">Crepidotus variabilis</name>
    <dbReference type="NCBI Taxonomy" id="179855"/>
    <lineage>
        <taxon>Eukaryota</taxon>
        <taxon>Fungi</taxon>
        <taxon>Dikarya</taxon>
        <taxon>Basidiomycota</taxon>
        <taxon>Agaricomycotina</taxon>
        <taxon>Agaricomycetes</taxon>
        <taxon>Agaricomycetidae</taxon>
        <taxon>Agaricales</taxon>
        <taxon>Agaricineae</taxon>
        <taxon>Crepidotaceae</taxon>
        <taxon>Crepidotus</taxon>
    </lineage>
</organism>
<keyword evidence="4" id="KW-1185">Reference proteome</keyword>
<keyword evidence="2" id="KW-1133">Transmembrane helix</keyword>
<sequence length="280" mass="31726">MGFSTDNFDFAADLITFLSCAASVTVFLRYFNPWHQYQTLADTTAELTKIWTNIMQAFPEVQAQRECRCALDCLEQHVSLDFAFIPNAALFCPSAWLSALPLKSLRQRARVLRTCFSQLMIFQQYRRQPTHEGPMNAGQSNEGVYFHAESPVIEERWERELQRLFDTLGILSCEDCRIARGELALRSPPRLLSGFFLNLRSGQLFGISFDSSGEAPPTVPTAHQNHSLDTASEVQTGTPRTHSWGGWLVSPSWEIISRRFSTRARRQFAESPNIEVPASV</sequence>
<dbReference type="AlphaFoldDB" id="A0A9P6EIJ8"/>
<evidence type="ECO:0000313" key="4">
    <source>
        <dbReference type="Proteomes" id="UP000807306"/>
    </source>
</evidence>
<reference evidence="3" key="1">
    <citation type="submission" date="2020-11" db="EMBL/GenBank/DDBJ databases">
        <authorList>
            <consortium name="DOE Joint Genome Institute"/>
            <person name="Ahrendt S."/>
            <person name="Riley R."/>
            <person name="Andreopoulos W."/>
            <person name="Labutti K."/>
            <person name="Pangilinan J."/>
            <person name="Ruiz-Duenas F.J."/>
            <person name="Barrasa J.M."/>
            <person name="Sanchez-Garcia M."/>
            <person name="Camarero S."/>
            <person name="Miyauchi S."/>
            <person name="Serrano A."/>
            <person name="Linde D."/>
            <person name="Babiker R."/>
            <person name="Drula E."/>
            <person name="Ayuso-Fernandez I."/>
            <person name="Pacheco R."/>
            <person name="Padilla G."/>
            <person name="Ferreira P."/>
            <person name="Barriuso J."/>
            <person name="Kellner H."/>
            <person name="Castanera R."/>
            <person name="Alfaro M."/>
            <person name="Ramirez L."/>
            <person name="Pisabarro A.G."/>
            <person name="Kuo A."/>
            <person name="Tritt A."/>
            <person name="Lipzen A."/>
            <person name="He G."/>
            <person name="Yan M."/>
            <person name="Ng V."/>
            <person name="Cullen D."/>
            <person name="Martin F."/>
            <person name="Rosso M.-N."/>
            <person name="Henrissat B."/>
            <person name="Hibbett D."/>
            <person name="Martinez A.T."/>
            <person name="Grigoriev I.V."/>
        </authorList>
    </citation>
    <scope>NUCLEOTIDE SEQUENCE</scope>
    <source>
        <strain evidence="3">CBS 506.95</strain>
    </source>
</reference>
<keyword evidence="2" id="KW-0472">Membrane</keyword>
<gene>
    <name evidence="3" type="ORF">CPB83DRAFT_852137</name>
</gene>
<proteinExistence type="predicted"/>
<name>A0A9P6EIJ8_9AGAR</name>